<reference evidence="9 10" key="1">
    <citation type="journal article" date="2015" name="Genome Announc.">
        <title>Draft Genome Sequence and Gene Annotation of the Entomopathogenic Fungus Verticillium hemipterigenum.</title>
        <authorList>
            <person name="Horn F."/>
            <person name="Habel A."/>
            <person name="Scharf D.H."/>
            <person name="Dworschak J."/>
            <person name="Brakhage A.A."/>
            <person name="Guthke R."/>
            <person name="Hertweck C."/>
            <person name="Linde J."/>
        </authorList>
    </citation>
    <scope>NUCLEOTIDE SEQUENCE [LARGE SCALE GENOMIC DNA]</scope>
</reference>
<dbReference type="STRING" id="1531966.A0A0A1THJ4"/>
<protein>
    <recommendedName>
        <fullName evidence="7">Efficient mitochondria targeting-associated protein 19</fullName>
    </recommendedName>
</protein>
<feature type="transmembrane region" description="Helical" evidence="7">
    <location>
        <begin position="139"/>
        <end position="158"/>
    </location>
</feature>
<feature type="transmembrane region" description="Helical" evidence="7">
    <location>
        <begin position="105"/>
        <end position="127"/>
    </location>
</feature>
<dbReference type="PIRSF" id="PIRSF031032">
    <property type="entry name" value="TMP_97_prd"/>
    <property type="match status" value="1"/>
</dbReference>
<evidence type="ECO:0000256" key="4">
    <source>
        <dbReference type="ARBA" id="ARBA00022824"/>
    </source>
</evidence>
<feature type="transmembrane region" description="Helical" evidence="7">
    <location>
        <begin position="12"/>
        <end position="32"/>
    </location>
</feature>
<dbReference type="PANTHER" id="PTHR31204:SF1">
    <property type="entry name" value="SIGMA INTRACELLULAR RECEPTOR 2"/>
    <property type="match status" value="1"/>
</dbReference>
<dbReference type="InterPro" id="IPR051987">
    <property type="entry name" value="Sigma-2_receptor-like"/>
</dbReference>
<dbReference type="PROSITE" id="PS51751">
    <property type="entry name" value="EXPERA"/>
    <property type="match status" value="1"/>
</dbReference>
<evidence type="ECO:0000256" key="3">
    <source>
        <dbReference type="ARBA" id="ARBA00022692"/>
    </source>
</evidence>
<keyword evidence="4 7" id="KW-0256">Endoplasmic reticulum</keyword>
<dbReference type="InterPro" id="IPR033118">
    <property type="entry name" value="EXPERA"/>
</dbReference>
<proteinExistence type="inferred from homology"/>
<sequence>MATQKRAIDWLYFGIVLTMTLGMLVLDLRYFYPESLWKAPTAPLHFLVTIRNKYVATTGDPLFALGHEPWFESFIWIEGLVQLPMGVYIVYSLMSGKPTTPAVELIFLIFGSITCMGSVACCAHIAQTPASILDASKKASLVYGTYLPFALIPAAMVVDMHQRLLARFAAMDAQLKEKKAQ</sequence>
<keyword evidence="5 7" id="KW-1133">Transmembrane helix</keyword>
<feature type="domain" description="EXPERA" evidence="8">
    <location>
        <begin position="8"/>
        <end position="157"/>
    </location>
</feature>
<accession>A0A0A1THJ4</accession>
<feature type="transmembrane region" description="Helical" evidence="7">
    <location>
        <begin position="74"/>
        <end position="93"/>
    </location>
</feature>
<evidence type="ECO:0000256" key="5">
    <source>
        <dbReference type="ARBA" id="ARBA00022989"/>
    </source>
</evidence>
<dbReference type="GO" id="GO:0005789">
    <property type="term" value="C:endoplasmic reticulum membrane"/>
    <property type="evidence" value="ECO:0007669"/>
    <property type="project" value="UniProtKB-SubCell"/>
</dbReference>
<gene>
    <name evidence="9" type="ORF">VHEMI05803</name>
</gene>
<keyword evidence="6 7" id="KW-0472">Membrane</keyword>
<evidence type="ECO:0000256" key="6">
    <source>
        <dbReference type="ARBA" id="ARBA00023136"/>
    </source>
</evidence>
<dbReference type="OrthoDB" id="433124at2759"/>
<evidence type="ECO:0000256" key="1">
    <source>
        <dbReference type="ARBA" id="ARBA00004477"/>
    </source>
</evidence>
<keyword evidence="10" id="KW-1185">Reference proteome</keyword>
<dbReference type="Pfam" id="PF05241">
    <property type="entry name" value="EBP"/>
    <property type="match status" value="1"/>
</dbReference>
<evidence type="ECO:0000256" key="7">
    <source>
        <dbReference type="PIRNR" id="PIRNR031032"/>
    </source>
</evidence>
<dbReference type="PANTHER" id="PTHR31204">
    <property type="entry name" value="SIGMA INTRACELLULAR RECEPTOR 2"/>
    <property type="match status" value="1"/>
</dbReference>
<evidence type="ECO:0000313" key="10">
    <source>
        <dbReference type="Proteomes" id="UP000039046"/>
    </source>
</evidence>
<organism evidence="9 10">
    <name type="scientific">[Torrubiella] hemipterigena</name>
    <dbReference type="NCBI Taxonomy" id="1531966"/>
    <lineage>
        <taxon>Eukaryota</taxon>
        <taxon>Fungi</taxon>
        <taxon>Dikarya</taxon>
        <taxon>Ascomycota</taxon>
        <taxon>Pezizomycotina</taxon>
        <taxon>Sordariomycetes</taxon>
        <taxon>Hypocreomycetidae</taxon>
        <taxon>Hypocreales</taxon>
        <taxon>Clavicipitaceae</taxon>
        <taxon>Clavicipitaceae incertae sedis</taxon>
        <taxon>'Torrubiella' clade</taxon>
    </lineage>
</organism>
<comment type="subcellular location">
    <subcellularLocation>
        <location evidence="1">Endoplasmic reticulum membrane</location>
        <topology evidence="1">Multi-pass membrane protein</topology>
    </subcellularLocation>
</comment>
<dbReference type="InterPro" id="IPR016964">
    <property type="entry name" value="Sigma2_recept"/>
</dbReference>
<dbReference type="EMBL" id="CDHN01000003">
    <property type="protein sequence ID" value="CEJ89990.1"/>
    <property type="molecule type" value="Genomic_DNA"/>
</dbReference>
<evidence type="ECO:0000256" key="2">
    <source>
        <dbReference type="ARBA" id="ARBA00009096"/>
    </source>
</evidence>
<comment type="similarity">
    <text evidence="2">Belongs to the TMEM97/sigma-2 receptor family.</text>
</comment>
<evidence type="ECO:0000313" key="9">
    <source>
        <dbReference type="EMBL" id="CEJ89990.1"/>
    </source>
</evidence>
<evidence type="ECO:0000259" key="8">
    <source>
        <dbReference type="PROSITE" id="PS51751"/>
    </source>
</evidence>
<name>A0A0A1THJ4_9HYPO</name>
<dbReference type="Proteomes" id="UP000039046">
    <property type="component" value="Unassembled WGS sequence"/>
</dbReference>
<keyword evidence="3 7" id="KW-0812">Transmembrane</keyword>
<dbReference type="AlphaFoldDB" id="A0A0A1THJ4"/>
<dbReference type="HOGENOM" id="CLU_086812_2_0_1"/>